<evidence type="ECO:0000313" key="2">
    <source>
        <dbReference type="Proteomes" id="UP000001302"/>
    </source>
</evidence>
<dbReference type="AlphaFoldDB" id="E0TDA8"/>
<reference evidence="2" key="1">
    <citation type="submission" date="2010-08" db="EMBL/GenBank/DDBJ databases">
        <title>Genome sequence of Parvularcula bermudensis HTCC2503.</title>
        <authorList>
            <person name="Kang D.-M."/>
            <person name="Oh H.-M."/>
            <person name="Cho J.-C."/>
        </authorList>
    </citation>
    <scope>NUCLEOTIDE SEQUENCE [LARGE SCALE GENOMIC DNA]</scope>
    <source>
        <strain evidence="2">ATCC BAA-594 / HTCC2503 / KCTC 12087</strain>
    </source>
</reference>
<keyword evidence="1" id="KW-0240">DNA-directed RNA polymerase</keyword>
<dbReference type="STRING" id="314260.PB2503_09389"/>
<dbReference type="EMBL" id="CP002156">
    <property type="protein sequence ID" value="ADM09931.1"/>
    <property type="molecule type" value="Genomic_DNA"/>
</dbReference>
<keyword evidence="2" id="KW-1185">Reference proteome</keyword>
<name>E0TDA8_PARBH</name>
<dbReference type="Proteomes" id="UP000001302">
    <property type="component" value="Chromosome"/>
</dbReference>
<organism evidence="1 2">
    <name type="scientific">Parvularcula bermudensis (strain ATCC BAA-594 / HTCC2503 / KCTC 12087)</name>
    <dbReference type="NCBI Taxonomy" id="314260"/>
    <lineage>
        <taxon>Bacteria</taxon>
        <taxon>Pseudomonadati</taxon>
        <taxon>Pseudomonadota</taxon>
        <taxon>Alphaproteobacteria</taxon>
        <taxon>Parvularculales</taxon>
        <taxon>Parvularculaceae</taxon>
        <taxon>Parvularcula</taxon>
    </lineage>
</organism>
<gene>
    <name evidence="1" type="ordered locus">PB2503_09389</name>
</gene>
<evidence type="ECO:0000313" key="1">
    <source>
        <dbReference type="EMBL" id="ADM09931.1"/>
    </source>
</evidence>
<dbReference type="KEGG" id="pbr:PB2503_09389"/>
<dbReference type="HOGENOM" id="CLU_3138686_0_0_5"/>
<accession>E0TDA8</accession>
<keyword evidence="1" id="KW-0804">Transcription</keyword>
<reference evidence="1 2" key="2">
    <citation type="journal article" date="2011" name="J. Bacteriol.">
        <title>Complete genome sequence of strain HTCC2503T of Parvularcula bermudensis, the type species of the order "Parvularculales" in the class Alphaproteobacteria.</title>
        <authorList>
            <person name="Oh H.M."/>
            <person name="Kang I."/>
            <person name="Vergin K.L."/>
            <person name="Kang D."/>
            <person name="Rhee K.H."/>
            <person name="Giovannoni S.J."/>
            <person name="Cho J.C."/>
        </authorList>
    </citation>
    <scope>NUCLEOTIDE SEQUENCE [LARGE SCALE GENOMIC DNA]</scope>
    <source>
        <strain evidence="2">ATCC BAA-594 / HTCC2503 / KCTC 12087</strain>
    </source>
</reference>
<sequence>MGTVLTAEICVFFLNAPLAKGDAKAYWHSPRGRPPGPGWHVQNIFVANT</sequence>
<dbReference type="GO" id="GO:0000428">
    <property type="term" value="C:DNA-directed RNA polymerase complex"/>
    <property type="evidence" value="ECO:0007669"/>
    <property type="project" value="UniProtKB-KW"/>
</dbReference>
<protein>
    <submittedName>
        <fullName evidence="1">DNA-directed RNA polymerase beta subunit</fullName>
    </submittedName>
</protein>
<proteinExistence type="predicted"/>